<reference evidence="2" key="1">
    <citation type="submission" date="2016-10" db="EMBL/GenBank/DDBJ databases">
        <authorList>
            <person name="Varghese N."/>
            <person name="Submissions S."/>
        </authorList>
    </citation>
    <scope>NUCLEOTIDE SEQUENCE [LARGE SCALE GENOMIC DNA]</scope>
    <source>
        <strain evidence="2">Gh-48</strain>
    </source>
</reference>
<dbReference type="EMBL" id="FOCL01000005">
    <property type="protein sequence ID" value="SEO13704.1"/>
    <property type="molecule type" value="Genomic_DNA"/>
</dbReference>
<keyword evidence="2" id="KW-1185">Reference proteome</keyword>
<name>A0A1H8M8T5_9SPHI</name>
<organism evidence="1 2">
    <name type="scientific">Mucilaginibacter gossypiicola</name>
    <dbReference type="NCBI Taxonomy" id="551995"/>
    <lineage>
        <taxon>Bacteria</taxon>
        <taxon>Pseudomonadati</taxon>
        <taxon>Bacteroidota</taxon>
        <taxon>Sphingobacteriia</taxon>
        <taxon>Sphingobacteriales</taxon>
        <taxon>Sphingobacteriaceae</taxon>
        <taxon>Mucilaginibacter</taxon>
    </lineage>
</organism>
<gene>
    <name evidence="1" type="ORF">SAMN05192574_105443</name>
</gene>
<dbReference type="OrthoDB" id="798042at2"/>
<accession>A0A1H8M8T5</accession>
<evidence type="ECO:0000313" key="2">
    <source>
        <dbReference type="Proteomes" id="UP000198942"/>
    </source>
</evidence>
<protein>
    <submittedName>
        <fullName evidence="1">Uncharacterized protein</fullName>
    </submittedName>
</protein>
<sequence length="210" mass="24051">MHPVYRTLIFTAISLFSLILTISRCQRRQAHQQQQAAELQKGWTPEVEQQIYDVFYTQSSTFSTTDSLRREFASCCLTKIKAMFPNGLSNMGQMTDSVKVAAMKMGAECSKVITKNINIWQPEVVQQLKLQFYSYPEMKLLPQNVKKEYVDCLSFKVTTHFSHGLSDSSAKKDLKKVIEKARNGCLVMIANKYEKLKIKKDTTQTNTISK</sequence>
<dbReference type="AlphaFoldDB" id="A0A1H8M8T5"/>
<evidence type="ECO:0000313" key="1">
    <source>
        <dbReference type="EMBL" id="SEO13704.1"/>
    </source>
</evidence>
<dbReference type="RefSeq" id="WP_091212410.1">
    <property type="nucleotide sequence ID" value="NZ_FOCL01000005.1"/>
</dbReference>
<proteinExistence type="predicted"/>
<dbReference type="Proteomes" id="UP000198942">
    <property type="component" value="Unassembled WGS sequence"/>
</dbReference>